<protein>
    <submittedName>
        <fullName evidence="1">Uncharacterized protein</fullName>
    </submittedName>
</protein>
<dbReference type="Proteomes" id="UP001164250">
    <property type="component" value="Chromosome 9"/>
</dbReference>
<name>A0ACC1AMI8_9ROSI</name>
<evidence type="ECO:0000313" key="2">
    <source>
        <dbReference type="Proteomes" id="UP001164250"/>
    </source>
</evidence>
<keyword evidence="2" id="KW-1185">Reference proteome</keyword>
<organism evidence="1 2">
    <name type="scientific">Pistacia atlantica</name>
    <dbReference type="NCBI Taxonomy" id="434234"/>
    <lineage>
        <taxon>Eukaryota</taxon>
        <taxon>Viridiplantae</taxon>
        <taxon>Streptophyta</taxon>
        <taxon>Embryophyta</taxon>
        <taxon>Tracheophyta</taxon>
        <taxon>Spermatophyta</taxon>
        <taxon>Magnoliopsida</taxon>
        <taxon>eudicotyledons</taxon>
        <taxon>Gunneridae</taxon>
        <taxon>Pentapetalae</taxon>
        <taxon>rosids</taxon>
        <taxon>malvids</taxon>
        <taxon>Sapindales</taxon>
        <taxon>Anacardiaceae</taxon>
        <taxon>Pistacia</taxon>
    </lineage>
</organism>
<dbReference type="EMBL" id="CM047905">
    <property type="protein sequence ID" value="KAJ0087853.1"/>
    <property type="molecule type" value="Genomic_DNA"/>
</dbReference>
<sequence length="54" mass="5623">MLPESETILTDSDTSASGIPTSSLYSGRSSYMSGDFPEAGSDLVSGVVPTIRPR</sequence>
<proteinExistence type="predicted"/>
<comment type="caution">
    <text evidence="1">The sequence shown here is derived from an EMBL/GenBank/DDBJ whole genome shotgun (WGS) entry which is preliminary data.</text>
</comment>
<accession>A0ACC1AMI8</accession>
<evidence type="ECO:0000313" key="1">
    <source>
        <dbReference type="EMBL" id="KAJ0087853.1"/>
    </source>
</evidence>
<reference evidence="2" key="1">
    <citation type="journal article" date="2023" name="G3 (Bethesda)">
        <title>Genome assembly and association tests identify interacting loci associated with vigor, precocity, and sex in interspecific pistachio rootstocks.</title>
        <authorList>
            <person name="Palmer W."/>
            <person name="Jacygrad E."/>
            <person name="Sagayaradj S."/>
            <person name="Cavanaugh K."/>
            <person name="Han R."/>
            <person name="Bertier L."/>
            <person name="Beede B."/>
            <person name="Kafkas S."/>
            <person name="Golino D."/>
            <person name="Preece J."/>
            <person name="Michelmore R."/>
        </authorList>
    </citation>
    <scope>NUCLEOTIDE SEQUENCE [LARGE SCALE GENOMIC DNA]</scope>
</reference>
<gene>
    <name evidence="1" type="ORF">Patl1_31589</name>
</gene>